<sequence length="199" mass="23484">MALSNQQNSPSPARFEEKSQGRDHRDRYLGYRANNFQPRNNFHGNRQYQNSGPQYRERPRPAHGTHGNRFTQPAIQSRDTSRQHSNRPSQFKNPPGPKRNNIAQSMQQPTVQDEDEQNTDDTQTRSQQDNENTQPATEADVDQPQAQPQSQADIQVEDIERYPYDIRKIIKYRHKDQYFRIEWTDRSKHGNHKKMLDQT</sequence>
<evidence type="ECO:0008006" key="4">
    <source>
        <dbReference type="Google" id="ProtNLM"/>
    </source>
</evidence>
<name>A0A8W8MRW9_MAGGI</name>
<keyword evidence="3" id="KW-1185">Reference proteome</keyword>
<dbReference type="AlphaFoldDB" id="A0A8W8MRW9"/>
<evidence type="ECO:0000313" key="2">
    <source>
        <dbReference type="EnsemblMetazoa" id="G34149.1:cds"/>
    </source>
</evidence>
<feature type="compositionally biased region" description="Polar residues" evidence="1">
    <location>
        <begin position="68"/>
        <end position="78"/>
    </location>
</feature>
<feature type="compositionally biased region" description="Low complexity" evidence="1">
    <location>
        <begin position="142"/>
        <end position="154"/>
    </location>
</feature>
<evidence type="ECO:0000256" key="1">
    <source>
        <dbReference type="SAM" id="MobiDB-lite"/>
    </source>
</evidence>
<feature type="compositionally biased region" description="Polar residues" evidence="1">
    <location>
        <begin position="1"/>
        <end position="11"/>
    </location>
</feature>
<protein>
    <recommendedName>
        <fullName evidence="4">Chromo domain-containing protein</fullName>
    </recommendedName>
</protein>
<feature type="compositionally biased region" description="Basic and acidic residues" evidence="1">
    <location>
        <begin position="14"/>
        <end position="29"/>
    </location>
</feature>
<feature type="compositionally biased region" description="Polar residues" evidence="1">
    <location>
        <begin position="125"/>
        <end position="136"/>
    </location>
</feature>
<feature type="region of interest" description="Disordered" evidence="1">
    <location>
        <begin position="1"/>
        <end position="158"/>
    </location>
</feature>
<dbReference type="EnsemblMetazoa" id="G34149.1">
    <property type="protein sequence ID" value="G34149.1:cds"/>
    <property type="gene ID" value="G34149"/>
</dbReference>
<reference evidence="2" key="1">
    <citation type="submission" date="2022-08" db="UniProtKB">
        <authorList>
            <consortium name="EnsemblMetazoa"/>
        </authorList>
    </citation>
    <scope>IDENTIFICATION</scope>
    <source>
        <strain evidence="2">05x7-T-G4-1.051#20</strain>
    </source>
</reference>
<feature type="compositionally biased region" description="Polar residues" evidence="1">
    <location>
        <begin position="34"/>
        <end position="53"/>
    </location>
</feature>
<proteinExistence type="predicted"/>
<accession>A0A8W8MRW9</accession>
<dbReference type="Proteomes" id="UP000005408">
    <property type="component" value="Unassembled WGS sequence"/>
</dbReference>
<organism evidence="2 3">
    <name type="scientific">Magallana gigas</name>
    <name type="common">Pacific oyster</name>
    <name type="synonym">Crassostrea gigas</name>
    <dbReference type="NCBI Taxonomy" id="29159"/>
    <lineage>
        <taxon>Eukaryota</taxon>
        <taxon>Metazoa</taxon>
        <taxon>Spiralia</taxon>
        <taxon>Lophotrochozoa</taxon>
        <taxon>Mollusca</taxon>
        <taxon>Bivalvia</taxon>
        <taxon>Autobranchia</taxon>
        <taxon>Pteriomorphia</taxon>
        <taxon>Ostreida</taxon>
        <taxon>Ostreoidea</taxon>
        <taxon>Ostreidae</taxon>
        <taxon>Magallana</taxon>
    </lineage>
</organism>
<evidence type="ECO:0000313" key="3">
    <source>
        <dbReference type="Proteomes" id="UP000005408"/>
    </source>
</evidence>